<dbReference type="EMBL" id="NJHN03000123">
    <property type="protein sequence ID" value="KAH9413092.1"/>
    <property type="molecule type" value="Genomic_DNA"/>
</dbReference>
<dbReference type="Proteomes" id="UP000887458">
    <property type="component" value="Unassembled WGS sequence"/>
</dbReference>
<evidence type="ECO:0000313" key="1">
    <source>
        <dbReference type="EMBL" id="KAH9413092.1"/>
    </source>
</evidence>
<name>A0ABQ8IRZ6_DERPT</name>
<reference evidence="1 2" key="2">
    <citation type="journal article" date="2022" name="Mol. Biol. Evol.">
        <title>Comparative Genomics Reveals Insights into the Divergent Evolution of Astigmatic Mites and Household Pest Adaptations.</title>
        <authorList>
            <person name="Xiong Q."/>
            <person name="Wan A.T."/>
            <person name="Liu X."/>
            <person name="Fung C.S."/>
            <person name="Xiao X."/>
            <person name="Malainual N."/>
            <person name="Hou J."/>
            <person name="Wang L."/>
            <person name="Wang M."/>
            <person name="Yang K.Y."/>
            <person name="Cui Y."/>
            <person name="Leung E.L."/>
            <person name="Nong W."/>
            <person name="Shin S.K."/>
            <person name="Au S.W."/>
            <person name="Jeong K.Y."/>
            <person name="Chew F.T."/>
            <person name="Hui J.H."/>
            <person name="Leung T.F."/>
            <person name="Tungtrongchitr A."/>
            <person name="Zhong N."/>
            <person name="Liu Z."/>
            <person name="Tsui S.K."/>
        </authorList>
    </citation>
    <scope>NUCLEOTIDE SEQUENCE [LARGE SCALE GENOMIC DNA]</scope>
    <source>
        <strain evidence="1">Derp</strain>
    </source>
</reference>
<keyword evidence="2" id="KW-1185">Reference proteome</keyword>
<comment type="caution">
    <text evidence="1">The sequence shown here is derived from an EMBL/GenBank/DDBJ whole genome shotgun (WGS) entry which is preliminary data.</text>
</comment>
<sequence length="74" mass="7835">MGDLFINGCSNKIHKSSDAILILITHLGKSPTKTVAKTISESKISFTTLSITGSATTQSGHQLLPSDFLVPMTC</sequence>
<evidence type="ECO:0000313" key="2">
    <source>
        <dbReference type="Proteomes" id="UP000887458"/>
    </source>
</evidence>
<gene>
    <name evidence="1" type="ORF">DERP_006778</name>
</gene>
<protein>
    <recommendedName>
        <fullName evidence="3">SIS domain-containing protein</fullName>
    </recommendedName>
</protein>
<proteinExistence type="predicted"/>
<organism evidence="1 2">
    <name type="scientific">Dermatophagoides pteronyssinus</name>
    <name type="common">European house dust mite</name>
    <dbReference type="NCBI Taxonomy" id="6956"/>
    <lineage>
        <taxon>Eukaryota</taxon>
        <taxon>Metazoa</taxon>
        <taxon>Ecdysozoa</taxon>
        <taxon>Arthropoda</taxon>
        <taxon>Chelicerata</taxon>
        <taxon>Arachnida</taxon>
        <taxon>Acari</taxon>
        <taxon>Acariformes</taxon>
        <taxon>Sarcoptiformes</taxon>
        <taxon>Astigmata</taxon>
        <taxon>Psoroptidia</taxon>
        <taxon>Analgoidea</taxon>
        <taxon>Pyroglyphidae</taxon>
        <taxon>Dermatophagoidinae</taxon>
        <taxon>Dermatophagoides</taxon>
    </lineage>
</organism>
<accession>A0ABQ8IRZ6</accession>
<reference evidence="1 2" key="1">
    <citation type="journal article" date="2018" name="J. Allergy Clin. Immunol.">
        <title>High-quality assembly of Dermatophagoides pteronyssinus genome and transcriptome reveals a wide range of novel allergens.</title>
        <authorList>
            <person name="Liu X.Y."/>
            <person name="Yang K.Y."/>
            <person name="Wang M.Q."/>
            <person name="Kwok J.S."/>
            <person name="Zeng X."/>
            <person name="Yang Z."/>
            <person name="Xiao X.J."/>
            <person name="Lau C.P."/>
            <person name="Li Y."/>
            <person name="Huang Z.M."/>
            <person name="Ba J.G."/>
            <person name="Yim A.K."/>
            <person name="Ouyang C.Y."/>
            <person name="Ngai S.M."/>
            <person name="Chan T.F."/>
            <person name="Leung E.L."/>
            <person name="Liu L."/>
            <person name="Liu Z.G."/>
            <person name="Tsui S.K."/>
        </authorList>
    </citation>
    <scope>NUCLEOTIDE SEQUENCE [LARGE SCALE GENOMIC DNA]</scope>
    <source>
        <strain evidence="1">Derp</strain>
    </source>
</reference>
<evidence type="ECO:0008006" key="3">
    <source>
        <dbReference type="Google" id="ProtNLM"/>
    </source>
</evidence>